<organism evidence="1 2">
    <name type="scientific">Advenella mandrilli</name>
    <dbReference type="NCBI Taxonomy" id="2800330"/>
    <lineage>
        <taxon>Bacteria</taxon>
        <taxon>Pseudomonadati</taxon>
        <taxon>Pseudomonadota</taxon>
        <taxon>Betaproteobacteria</taxon>
        <taxon>Burkholderiales</taxon>
        <taxon>Alcaligenaceae</taxon>
    </lineage>
</organism>
<keyword evidence="2" id="KW-1185">Reference proteome</keyword>
<reference evidence="1 2" key="1">
    <citation type="submission" date="2020-12" db="EMBL/GenBank/DDBJ databases">
        <authorList>
            <person name="Lu T."/>
            <person name="Wang Q."/>
            <person name="Han X."/>
        </authorList>
    </citation>
    <scope>NUCLEOTIDE SEQUENCE [LARGE SCALE GENOMIC DNA]</scope>
    <source>
        <strain evidence="1 2">WQ 585</strain>
    </source>
</reference>
<gene>
    <name evidence="1" type="ORF">JHL22_06670</name>
</gene>
<protein>
    <recommendedName>
        <fullName evidence="3">RES domain-containing protein</fullName>
    </recommendedName>
</protein>
<dbReference type="Proteomes" id="UP000635316">
    <property type="component" value="Unassembled WGS sequence"/>
</dbReference>
<dbReference type="EMBL" id="JAENGP010000005">
    <property type="protein sequence ID" value="MBK1780895.1"/>
    <property type="molecule type" value="Genomic_DNA"/>
</dbReference>
<name>A0ABS1EFS6_9BURK</name>
<accession>A0ABS1EFS6</accession>
<evidence type="ECO:0000313" key="2">
    <source>
        <dbReference type="Proteomes" id="UP000635316"/>
    </source>
</evidence>
<comment type="caution">
    <text evidence="1">The sequence shown here is derived from an EMBL/GenBank/DDBJ whole genome shotgun (WGS) entry which is preliminary data.</text>
</comment>
<dbReference type="RefSeq" id="WP_200235219.1">
    <property type="nucleotide sequence ID" value="NZ_JAENGP010000005.1"/>
</dbReference>
<proteinExistence type="predicted"/>
<sequence length="207" mass="23225">MQATQTEIHSELYHGTVEYFDTFRDPAICRVDRGAGYYHQGKGVYLTTDPNGYGRFFARTSSAKLVVEMLIQKKYIEADKYHVSRGVILSVKLNEGVRILDLTKAPETIRVLFESSVGDMGVGYQLRQAVLEAGFDGISFKEPNYPEGWEVAHNAMTVVVYNHGQLTITGCKEADFYELPSGWAGRGDSGEKQSESVFEKLDNKTIY</sequence>
<evidence type="ECO:0008006" key="3">
    <source>
        <dbReference type="Google" id="ProtNLM"/>
    </source>
</evidence>
<evidence type="ECO:0000313" key="1">
    <source>
        <dbReference type="EMBL" id="MBK1780895.1"/>
    </source>
</evidence>